<evidence type="ECO:0000313" key="9">
    <source>
        <dbReference type="Proteomes" id="UP000057158"/>
    </source>
</evidence>
<dbReference type="PANTHER" id="PTHR30636">
    <property type="entry name" value="UPF0701 PROTEIN YICC"/>
    <property type="match status" value="1"/>
</dbReference>
<dbReference type="EMBL" id="CP010802">
    <property type="protein sequence ID" value="ALC16468.1"/>
    <property type="molecule type" value="Genomic_DNA"/>
</dbReference>
<evidence type="ECO:0000256" key="1">
    <source>
        <dbReference type="ARBA" id="ARBA00001968"/>
    </source>
</evidence>
<keyword evidence="2" id="KW-0540">Nuclease</keyword>
<organism evidence="8 9">
    <name type="scientific">Desulfuromonas soudanensis</name>
    <dbReference type="NCBI Taxonomy" id="1603606"/>
    <lineage>
        <taxon>Bacteria</taxon>
        <taxon>Pseudomonadati</taxon>
        <taxon>Thermodesulfobacteriota</taxon>
        <taxon>Desulfuromonadia</taxon>
        <taxon>Desulfuromonadales</taxon>
        <taxon>Desulfuromonadaceae</taxon>
        <taxon>Desulfuromonas</taxon>
    </lineage>
</organism>
<evidence type="ECO:0000256" key="5">
    <source>
        <dbReference type="ARBA" id="ARBA00035648"/>
    </source>
</evidence>
<dbReference type="PANTHER" id="PTHR30636:SF3">
    <property type="entry name" value="UPF0701 PROTEIN YICC"/>
    <property type="match status" value="1"/>
</dbReference>
<keyword evidence="4" id="KW-0378">Hydrolase</keyword>
<feature type="domain" description="Endoribonuclease YicC-like N-terminal" evidence="6">
    <location>
        <begin position="2"/>
        <end position="154"/>
    </location>
</feature>
<gene>
    <name evidence="8" type="primary">yicC</name>
    <name evidence="8" type="ORF">DSOUD_1690</name>
</gene>
<keyword evidence="3" id="KW-0255">Endonuclease</keyword>
<evidence type="ECO:0000259" key="7">
    <source>
        <dbReference type="Pfam" id="PF08340"/>
    </source>
</evidence>
<dbReference type="OrthoDB" id="9771229at2"/>
<evidence type="ECO:0008006" key="10">
    <source>
        <dbReference type="Google" id="ProtNLM"/>
    </source>
</evidence>
<dbReference type="GO" id="GO:0016787">
    <property type="term" value="F:hydrolase activity"/>
    <property type="evidence" value="ECO:0007669"/>
    <property type="project" value="UniProtKB-KW"/>
</dbReference>
<reference evidence="8 9" key="1">
    <citation type="submission" date="2015-07" db="EMBL/GenBank/DDBJ databases">
        <title>Isolation and Genomic Characterization of a Novel Halophilic Metal-Reducing Deltaproteobacterium from the Deep Subsurface.</title>
        <authorList>
            <person name="Badalamenti J.P."/>
            <person name="Summers Z.M."/>
            <person name="Gralnick J.A."/>
            <person name="Bond D.R."/>
        </authorList>
    </citation>
    <scope>NUCLEOTIDE SEQUENCE [LARGE SCALE GENOMIC DNA]</scope>
    <source>
        <strain evidence="8 9">WTL</strain>
    </source>
</reference>
<evidence type="ECO:0000313" key="8">
    <source>
        <dbReference type="EMBL" id="ALC16468.1"/>
    </source>
</evidence>
<dbReference type="RefSeq" id="WP_053550566.1">
    <property type="nucleotide sequence ID" value="NZ_CP010802.1"/>
</dbReference>
<name>A0A0M5IR94_9BACT</name>
<dbReference type="KEGG" id="des:DSOUD_1690"/>
<feature type="domain" description="Endoribonuclease YicC-like C-terminal" evidence="7">
    <location>
        <begin position="173"/>
        <end position="292"/>
    </location>
</feature>
<proteinExistence type="inferred from homology"/>
<comment type="cofactor">
    <cofactor evidence="1">
        <name>a divalent metal cation</name>
        <dbReference type="ChEBI" id="CHEBI:60240"/>
    </cofactor>
</comment>
<evidence type="ECO:0000256" key="2">
    <source>
        <dbReference type="ARBA" id="ARBA00022722"/>
    </source>
</evidence>
<protein>
    <recommendedName>
        <fullName evidence="10">TIGR00255 family protein</fullName>
    </recommendedName>
</protein>
<sequence length="292" mass="33353">MIKSMTGYGKGQASADGICLTVELKSVNHRYNDVTVKLPRSLLPFEAEIKKKVAERLRRGKIDVFINQEFATASATVPVLNRPLADAYVRLFEEMRSHYSLSGEIPLALLVAQKDVIQVTEGTVAEELVRGCLDEALLRALEAMEKMRLAEGDSTRLDMEERLSAMEEFLDRVEERAPQVPLEWQAKLRERLARLQKDLEFDPQRLAQEIALFADRCDISEEVVRFRSHLKQLRGLFAVLEPVGRQMDFLLQELNREVNTMGSKSNDAELTRQVVIIKSELEKVREQVQNVE</sequence>
<dbReference type="AlphaFoldDB" id="A0A0M5IR94"/>
<dbReference type="PATRIC" id="fig|1603606.3.peg.1839"/>
<dbReference type="InterPro" id="IPR013551">
    <property type="entry name" value="YicC-like_C"/>
</dbReference>
<dbReference type="STRING" id="1603606.DSOUD_1690"/>
<dbReference type="Pfam" id="PF03755">
    <property type="entry name" value="YicC-like_N"/>
    <property type="match status" value="1"/>
</dbReference>
<keyword evidence="9" id="KW-1185">Reference proteome</keyword>
<evidence type="ECO:0000256" key="3">
    <source>
        <dbReference type="ARBA" id="ARBA00022759"/>
    </source>
</evidence>
<dbReference type="InterPro" id="IPR013527">
    <property type="entry name" value="YicC-like_N"/>
</dbReference>
<dbReference type="InterPro" id="IPR005229">
    <property type="entry name" value="YicC/YloC-like"/>
</dbReference>
<accession>A0A0M5IR94</accession>
<dbReference type="NCBIfam" id="TIGR00255">
    <property type="entry name" value="YicC/YloC family endoribonuclease"/>
    <property type="match status" value="1"/>
</dbReference>
<evidence type="ECO:0000259" key="6">
    <source>
        <dbReference type="Pfam" id="PF03755"/>
    </source>
</evidence>
<dbReference type="GO" id="GO:0004521">
    <property type="term" value="F:RNA endonuclease activity"/>
    <property type="evidence" value="ECO:0007669"/>
    <property type="project" value="InterPro"/>
</dbReference>
<dbReference type="Pfam" id="PF08340">
    <property type="entry name" value="YicC-like_C"/>
    <property type="match status" value="1"/>
</dbReference>
<comment type="similarity">
    <text evidence="5">Belongs to the YicC/YloC family.</text>
</comment>
<evidence type="ECO:0000256" key="4">
    <source>
        <dbReference type="ARBA" id="ARBA00022801"/>
    </source>
</evidence>
<dbReference type="Proteomes" id="UP000057158">
    <property type="component" value="Chromosome"/>
</dbReference>